<proteinExistence type="predicted"/>
<keyword evidence="3" id="KW-1185">Reference proteome</keyword>
<organism evidence="2 3">
    <name type="scientific">Saitoella complicata (strain BCRC 22490 / CBS 7301 / JCM 7358 / NBRC 10748 / NRRL Y-17804)</name>
    <dbReference type="NCBI Taxonomy" id="698492"/>
    <lineage>
        <taxon>Eukaryota</taxon>
        <taxon>Fungi</taxon>
        <taxon>Dikarya</taxon>
        <taxon>Ascomycota</taxon>
        <taxon>Taphrinomycotina</taxon>
        <taxon>Taphrinomycotina incertae sedis</taxon>
        <taxon>Saitoella</taxon>
    </lineage>
</organism>
<feature type="compositionally biased region" description="Low complexity" evidence="1">
    <location>
        <begin position="9"/>
        <end position="23"/>
    </location>
</feature>
<dbReference type="OMA" id="HTMPANA"/>
<reference evidence="2 3" key="2">
    <citation type="journal article" date="2014" name="J. Gen. Appl. Microbiol.">
        <title>The early diverging ascomycetous budding yeast Saitoella complicata has three histone deacetylases belonging to the Clr6, Hos2, and Rpd3 lineages.</title>
        <authorList>
            <person name="Nishida H."/>
            <person name="Matsumoto T."/>
            <person name="Kondo S."/>
            <person name="Hamamoto M."/>
            <person name="Yoshikawa H."/>
        </authorList>
    </citation>
    <scope>NUCLEOTIDE SEQUENCE [LARGE SCALE GENOMIC DNA]</scope>
    <source>
        <strain evidence="2 3">NRRL Y-17804</strain>
    </source>
</reference>
<feature type="compositionally biased region" description="Pro residues" evidence="1">
    <location>
        <begin position="413"/>
        <end position="423"/>
    </location>
</feature>
<evidence type="ECO:0000313" key="2">
    <source>
        <dbReference type="EMBL" id="GAO52211.1"/>
    </source>
</evidence>
<feature type="compositionally biased region" description="Acidic residues" evidence="1">
    <location>
        <begin position="201"/>
        <end position="211"/>
    </location>
</feature>
<accession>A0A0E9NR95</accession>
<feature type="region of interest" description="Disordered" evidence="1">
    <location>
        <begin position="1"/>
        <end position="487"/>
    </location>
</feature>
<feature type="compositionally biased region" description="Basic and acidic residues" evidence="1">
    <location>
        <begin position="545"/>
        <end position="557"/>
    </location>
</feature>
<feature type="compositionally biased region" description="Acidic residues" evidence="1">
    <location>
        <begin position="246"/>
        <end position="261"/>
    </location>
</feature>
<sequence length="688" mass="75084">MRRSSRKLASSTPTASPAPARATGTVTPKTLPRAAAASTPVSTRSTRRSTRLKTMVAPEEEEEEQEEEANEGMSPIKPGDILVPLKDADEPMPARSVKRKRQRLSEILGDAPSPVVAEAETAEESEQEPEQEEEQEEEAEEEHQEEEVKQFTPASSAKKRKPSRLSEILSNPTDMHTPLRKAALSPKAHTPVFDPEVHGVDDDESGAESDDSFERSLVYDEERGARVSLSGLGFSPSKKRSIIAPEVDEGEEDDEMPDDSFEQILSSAQKKPRLTPSPAKSRRLPSLTPASTKDMGLLPPEEASPTKPSSSPESSPVPVVSPRKTALKPFSAFSPGKAASNHKVEKPDQKVPKIDFGAMDAKEKEKGKKVKAFSAFSPSKASSKNPLGSPMRPTRPVQPNLMKTAASLVKAPAPAPAPAPTHPAPTKKRQRSDSASPRPTFTTGTLSMPVDSPAPLKRRKIETTSPIRRALQPPPAAPKVTKPSSPKLSAFAAKRHLELDQKREEVAVADRARREFKAKPVPMAVYNPEGASVGQKKAGGTTTTEVKEFSFATDRRASVRKSMVGQEKPLLAKPSRPVPGQVIPQKKRAPSTTSATEKEPFIPHPSHQPLTTPHSPHFSLTSRSQARESYDISADQKRKEWEDKKSAEAERLRLLKEERALAGKAGIEKVMQWAKKREVERNVPDLSK</sequence>
<gene>
    <name evidence="2" type="ORF">G7K_6294-t1</name>
</gene>
<comment type="caution">
    <text evidence="2">The sequence shown here is derived from an EMBL/GenBank/DDBJ whole genome shotgun (WGS) entry which is preliminary data.</text>
</comment>
<feature type="compositionally biased region" description="Low complexity" evidence="1">
    <location>
        <begin position="299"/>
        <end position="322"/>
    </location>
</feature>
<feature type="compositionally biased region" description="Polar residues" evidence="1">
    <location>
        <begin position="608"/>
        <end position="624"/>
    </location>
</feature>
<protein>
    <submittedName>
        <fullName evidence="2">Uncharacterized protein</fullName>
    </submittedName>
</protein>
<name>A0A0E9NR95_SAICN</name>
<feature type="region of interest" description="Disordered" evidence="1">
    <location>
        <begin position="526"/>
        <end position="646"/>
    </location>
</feature>
<feature type="compositionally biased region" description="Basic and acidic residues" evidence="1">
    <location>
        <begin position="212"/>
        <end position="225"/>
    </location>
</feature>
<feature type="compositionally biased region" description="Acidic residues" evidence="1">
    <location>
        <begin position="120"/>
        <end position="145"/>
    </location>
</feature>
<feature type="compositionally biased region" description="Basic and acidic residues" evidence="1">
    <location>
        <begin position="625"/>
        <end position="646"/>
    </location>
</feature>
<dbReference type="AlphaFoldDB" id="A0A0E9NR95"/>
<reference evidence="2 3" key="3">
    <citation type="journal article" date="2015" name="Genome Announc.">
        <title>Draft Genome Sequence of the Archiascomycetous Yeast Saitoella complicata.</title>
        <authorList>
            <person name="Yamauchi K."/>
            <person name="Kondo S."/>
            <person name="Hamamoto M."/>
            <person name="Takahashi Y."/>
            <person name="Ogura Y."/>
            <person name="Hayashi T."/>
            <person name="Nishida H."/>
        </authorList>
    </citation>
    <scope>NUCLEOTIDE SEQUENCE [LARGE SCALE GENOMIC DNA]</scope>
    <source>
        <strain evidence="2 3">NRRL Y-17804</strain>
    </source>
</reference>
<dbReference type="EMBL" id="BACD03000063">
    <property type="protein sequence ID" value="GAO52211.1"/>
    <property type="molecule type" value="Genomic_DNA"/>
</dbReference>
<feature type="compositionally biased region" description="Polar residues" evidence="1">
    <location>
        <begin position="433"/>
        <end position="446"/>
    </location>
</feature>
<feature type="compositionally biased region" description="Low complexity" evidence="1">
    <location>
        <begin position="32"/>
        <end position="44"/>
    </location>
</feature>
<feature type="compositionally biased region" description="Basic and acidic residues" evidence="1">
    <location>
        <begin position="342"/>
        <end position="353"/>
    </location>
</feature>
<reference evidence="2 3" key="1">
    <citation type="journal article" date="2011" name="J. Gen. Appl. Microbiol.">
        <title>Draft genome sequencing of the enigmatic yeast Saitoella complicata.</title>
        <authorList>
            <person name="Nishida H."/>
            <person name="Hamamoto M."/>
            <person name="Sugiyama J."/>
        </authorList>
    </citation>
    <scope>NUCLEOTIDE SEQUENCE [LARGE SCALE GENOMIC DNA]</scope>
    <source>
        <strain evidence="2 3">NRRL Y-17804</strain>
    </source>
</reference>
<evidence type="ECO:0000313" key="3">
    <source>
        <dbReference type="Proteomes" id="UP000033140"/>
    </source>
</evidence>
<evidence type="ECO:0000256" key="1">
    <source>
        <dbReference type="SAM" id="MobiDB-lite"/>
    </source>
</evidence>
<dbReference type="Proteomes" id="UP000033140">
    <property type="component" value="Unassembled WGS sequence"/>
</dbReference>
<feature type="compositionally biased region" description="Low complexity" evidence="1">
    <location>
        <begin position="372"/>
        <end position="384"/>
    </location>
</feature>
<feature type="compositionally biased region" description="Acidic residues" evidence="1">
    <location>
        <begin position="58"/>
        <end position="70"/>
    </location>
</feature>